<name>E4U4R7_OCEP5</name>
<feature type="domain" description="Helix-hairpin-helix DNA-binding motif class 1" evidence="22">
    <location>
        <begin position="97"/>
        <end position="116"/>
    </location>
</feature>
<keyword evidence="14" id="KW-0915">Sodium</keyword>
<dbReference type="EC" id="2.7.7.7" evidence="3"/>
<dbReference type="InterPro" id="IPR002054">
    <property type="entry name" value="DNA-dir_DNA_pol_X"/>
</dbReference>
<dbReference type="InterPro" id="IPR027421">
    <property type="entry name" value="DNA_pol_lamdba_lyase_dom_sf"/>
</dbReference>
<evidence type="ECO:0000259" key="24">
    <source>
        <dbReference type="SMART" id="SM00483"/>
    </source>
</evidence>
<dbReference type="Gene3D" id="3.20.20.140">
    <property type="entry name" value="Metal-dependent hydrolases"/>
    <property type="match status" value="1"/>
</dbReference>
<evidence type="ECO:0000259" key="22">
    <source>
        <dbReference type="SMART" id="SM00278"/>
    </source>
</evidence>
<evidence type="ECO:0000256" key="10">
    <source>
        <dbReference type="ARBA" id="ARBA00022705"/>
    </source>
</evidence>
<feature type="domain" description="DNA-directed DNA polymerase X" evidence="24">
    <location>
        <begin position="5"/>
        <end position="319"/>
    </location>
</feature>
<reference evidence="25 26" key="2">
    <citation type="journal article" date="2011" name="Stand. Genomic Sci.">
        <title>Complete genome sequence of Oceanithermus profundus type strain (506).</title>
        <authorList>
            <person name="Pati A."/>
            <person name="Zhang X."/>
            <person name="Lapidus A."/>
            <person name="Nolan M."/>
            <person name="Lucas S."/>
            <person name="Del Rio T.G."/>
            <person name="Tice H."/>
            <person name="Cheng J.F."/>
            <person name="Tapia R."/>
            <person name="Han C."/>
            <person name="Goodwin L."/>
            <person name="Pitluck S."/>
            <person name="Liolios K."/>
            <person name="Pagani I."/>
            <person name="Ivanova N."/>
            <person name="Mavromatis K."/>
            <person name="Chen A."/>
            <person name="Palaniappan K."/>
            <person name="Hauser L."/>
            <person name="Jeffries C.D."/>
            <person name="Brambilla E.M."/>
            <person name="Rohl A."/>
            <person name="Mwirichia R."/>
            <person name="Rohde M."/>
            <person name="Tindall B.J."/>
            <person name="Sikorski J."/>
            <person name="Wirth R."/>
            <person name="Goker M."/>
            <person name="Woyke T."/>
            <person name="Detter J.C."/>
            <person name="Bristow J."/>
            <person name="Eisen J.A."/>
            <person name="Markowitz V."/>
            <person name="Hugenholtz P."/>
            <person name="Kyrpides N.C."/>
            <person name="Klenk H.P."/>
            <person name="Land M."/>
        </authorList>
    </citation>
    <scope>NUCLEOTIDE SEQUENCE [LARGE SCALE GENOMIC DNA]</scope>
    <source>
        <strain evidence="26">DSM 14977 / NBRC 100410 / VKM B-2274 / 506</strain>
    </source>
</reference>
<dbReference type="PIRSF" id="PIRSF005047">
    <property type="entry name" value="UCP005047_YshC"/>
    <property type="match status" value="1"/>
</dbReference>
<dbReference type="AlphaFoldDB" id="E4U4R7"/>
<dbReference type="GO" id="GO:0008270">
    <property type="term" value="F:zinc ion binding"/>
    <property type="evidence" value="ECO:0007669"/>
    <property type="project" value="TreeGrafter"/>
</dbReference>
<dbReference type="Pfam" id="PF02811">
    <property type="entry name" value="PHP"/>
    <property type="match status" value="1"/>
</dbReference>
<dbReference type="SMART" id="SM00278">
    <property type="entry name" value="HhH1"/>
    <property type="match status" value="3"/>
</dbReference>
<dbReference type="EMBL" id="CP002361">
    <property type="protein sequence ID" value="ADR37134.1"/>
    <property type="molecule type" value="Genomic_DNA"/>
</dbReference>
<dbReference type="SUPFAM" id="SSF47781">
    <property type="entry name" value="RuvA domain 2-like"/>
    <property type="match status" value="1"/>
</dbReference>
<keyword evidence="26" id="KW-1185">Reference proteome</keyword>
<dbReference type="InterPro" id="IPR037160">
    <property type="entry name" value="DNA_Pol_thumb_sf"/>
</dbReference>
<dbReference type="eggNOG" id="COG1796">
    <property type="taxonomic scope" value="Bacteria"/>
</dbReference>
<evidence type="ECO:0000256" key="3">
    <source>
        <dbReference type="ARBA" id="ARBA00012417"/>
    </source>
</evidence>
<keyword evidence="7" id="KW-0237">DNA synthesis</keyword>
<evidence type="ECO:0000256" key="15">
    <source>
        <dbReference type="ARBA" id="ARBA00023204"/>
    </source>
</evidence>
<dbReference type="HOGENOM" id="CLU_017729_1_0_0"/>
<dbReference type="Proteomes" id="UP000008722">
    <property type="component" value="Chromosome"/>
</dbReference>
<dbReference type="InterPro" id="IPR022311">
    <property type="entry name" value="PolX-like"/>
</dbReference>
<dbReference type="PANTHER" id="PTHR36928:SF1">
    <property type="entry name" value="PHOSPHATASE YCDX-RELATED"/>
    <property type="match status" value="1"/>
</dbReference>
<dbReference type="SMART" id="SM00483">
    <property type="entry name" value="POLXc"/>
    <property type="match status" value="1"/>
</dbReference>
<dbReference type="PRINTS" id="PR00870">
    <property type="entry name" value="DNAPOLXBETA"/>
</dbReference>
<dbReference type="STRING" id="670487.Ocepr_1681"/>
<dbReference type="GO" id="GO:0005829">
    <property type="term" value="C:cytosol"/>
    <property type="evidence" value="ECO:0007669"/>
    <property type="project" value="TreeGrafter"/>
</dbReference>
<dbReference type="InterPro" id="IPR029398">
    <property type="entry name" value="PolB_thumb"/>
</dbReference>
<dbReference type="eggNOG" id="COG1387">
    <property type="taxonomic scope" value="Bacteria"/>
</dbReference>
<evidence type="ECO:0000256" key="18">
    <source>
        <dbReference type="ARBA" id="ARBA00044632"/>
    </source>
</evidence>
<dbReference type="GO" id="GO:0003887">
    <property type="term" value="F:DNA-directed DNA polymerase activity"/>
    <property type="evidence" value="ECO:0007669"/>
    <property type="project" value="UniProtKB-KW"/>
</dbReference>
<evidence type="ECO:0000256" key="20">
    <source>
        <dbReference type="ARBA" id="ARBA00045548"/>
    </source>
</evidence>
<comment type="catalytic activity">
    <reaction evidence="19">
        <text>a 5'-end 2'-deoxyribose-2'-deoxyribonucleotide-DNA = (2E,4S)-4-hydroxypenten-2-al-5-phosphate + a 5'-end 5'-phospho-2'-deoxyribonucleoside-DNA + H(+)</text>
        <dbReference type="Rhea" id="RHEA:76255"/>
        <dbReference type="Rhea" id="RHEA-COMP:13180"/>
        <dbReference type="Rhea" id="RHEA-COMP:18657"/>
        <dbReference type="ChEBI" id="CHEBI:15378"/>
        <dbReference type="ChEBI" id="CHEBI:136412"/>
        <dbReference type="ChEBI" id="CHEBI:195194"/>
        <dbReference type="ChEBI" id="CHEBI:195195"/>
    </reaction>
</comment>
<feature type="domain" description="Polymerase/histidinol phosphatase N-terminal" evidence="23">
    <location>
        <begin position="343"/>
        <end position="423"/>
    </location>
</feature>
<keyword evidence="15" id="KW-0234">DNA repair</keyword>
<gene>
    <name evidence="25" type="ordered locus">Ocepr_1681</name>
</gene>
<proteinExistence type="predicted"/>
<dbReference type="InterPro" id="IPR016195">
    <property type="entry name" value="Pol/histidinol_Pase-like"/>
</dbReference>
<dbReference type="Pfam" id="PF14520">
    <property type="entry name" value="HHH_5"/>
    <property type="match status" value="1"/>
</dbReference>
<evidence type="ECO:0000256" key="19">
    <source>
        <dbReference type="ARBA" id="ARBA00044678"/>
    </source>
</evidence>
<dbReference type="InterPro" id="IPR047967">
    <property type="entry name" value="PolX_PHP"/>
</dbReference>
<keyword evidence="11" id="KW-0227">DNA damage</keyword>
<comment type="subcellular location">
    <subcellularLocation>
        <location evidence="2">Cytoplasm</location>
    </subcellularLocation>
</comment>
<dbReference type="InterPro" id="IPR003141">
    <property type="entry name" value="Pol/His_phosphatase_N"/>
</dbReference>
<evidence type="ECO:0000256" key="16">
    <source>
        <dbReference type="ARBA" id="ARBA00035717"/>
    </source>
</evidence>
<evidence type="ECO:0000256" key="13">
    <source>
        <dbReference type="ARBA" id="ARBA00022932"/>
    </source>
</evidence>
<dbReference type="InterPro" id="IPR010994">
    <property type="entry name" value="RuvA_2-like"/>
</dbReference>
<protein>
    <recommendedName>
        <fullName evidence="5">DNA polymerase beta</fullName>
        <ecNumber evidence="3">2.7.7.7</ecNumber>
        <ecNumber evidence="4">4.2.99.18</ecNumber>
    </recommendedName>
    <alternativeName>
        <fullName evidence="16">5'-deoxyribose-phosphate lyase</fullName>
    </alternativeName>
    <alternativeName>
        <fullName evidence="17">AP lyase</fullName>
    </alternativeName>
</protein>
<dbReference type="SUPFAM" id="SSF47802">
    <property type="entry name" value="DNA polymerase beta, N-terminal domain-like"/>
    <property type="match status" value="1"/>
</dbReference>
<dbReference type="Pfam" id="PF14791">
    <property type="entry name" value="DNA_pol_B_thumb"/>
    <property type="match status" value="1"/>
</dbReference>
<dbReference type="GO" id="GO:0003677">
    <property type="term" value="F:DNA binding"/>
    <property type="evidence" value="ECO:0007669"/>
    <property type="project" value="InterPro"/>
</dbReference>
<dbReference type="PANTHER" id="PTHR36928">
    <property type="entry name" value="PHOSPHATASE YCDX-RELATED"/>
    <property type="match status" value="1"/>
</dbReference>
<feature type="domain" description="Helix-hairpin-helix DNA-binding motif class 1" evidence="22">
    <location>
        <begin position="132"/>
        <end position="151"/>
    </location>
</feature>
<evidence type="ECO:0000259" key="23">
    <source>
        <dbReference type="SMART" id="SM00481"/>
    </source>
</evidence>
<evidence type="ECO:0000256" key="11">
    <source>
        <dbReference type="ARBA" id="ARBA00022763"/>
    </source>
</evidence>
<dbReference type="NCBIfam" id="NF006375">
    <property type="entry name" value="PRK08609.1"/>
    <property type="match status" value="1"/>
</dbReference>
<evidence type="ECO:0000256" key="12">
    <source>
        <dbReference type="ARBA" id="ARBA00022843"/>
    </source>
</evidence>
<evidence type="ECO:0000256" key="8">
    <source>
        <dbReference type="ARBA" id="ARBA00022679"/>
    </source>
</evidence>
<organism evidence="25 26">
    <name type="scientific">Oceanithermus profundus (strain DSM 14977 / NBRC 100410 / VKM B-2274 / 506)</name>
    <dbReference type="NCBI Taxonomy" id="670487"/>
    <lineage>
        <taxon>Bacteria</taxon>
        <taxon>Thermotogati</taxon>
        <taxon>Deinococcota</taxon>
        <taxon>Deinococci</taxon>
        <taxon>Thermales</taxon>
        <taxon>Thermaceae</taxon>
        <taxon>Oceanithermus</taxon>
    </lineage>
</organism>
<dbReference type="Pfam" id="PF14716">
    <property type="entry name" value="HHH_8"/>
    <property type="match status" value="1"/>
</dbReference>
<accession>E4U4R7</accession>
<dbReference type="Gene3D" id="3.30.210.10">
    <property type="entry name" value="DNA polymerase, thumb domain"/>
    <property type="match status" value="1"/>
</dbReference>
<evidence type="ECO:0000256" key="1">
    <source>
        <dbReference type="ARBA" id="ARBA00001946"/>
    </source>
</evidence>
<dbReference type="CDD" id="cd00141">
    <property type="entry name" value="NT_POLXc"/>
    <property type="match status" value="1"/>
</dbReference>
<dbReference type="KEGG" id="opr:Ocepr_1681"/>
<dbReference type="CDD" id="cd07436">
    <property type="entry name" value="PHP_PolX"/>
    <property type="match status" value="1"/>
</dbReference>
<comment type="catalytic activity">
    <reaction evidence="18">
        <text>2'-deoxyribonucleotide-(2'-deoxyribose 5'-phosphate)-2'-deoxyribonucleotide-DNA = a 3'-end 2'-deoxyribonucleotide-(2,3-dehydro-2,3-deoxyribose 5'-phosphate)-DNA + a 5'-end 5'-phospho-2'-deoxyribonucleoside-DNA + H(+)</text>
        <dbReference type="Rhea" id="RHEA:66592"/>
        <dbReference type="Rhea" id="RHEA-COMP:13180"/>
        <dbReference type="Rhea" id="RHEA-COMP:16897"/>
        <dbReference type="Rhea" id="RHEA-COMP:17067"/>
        <dbReference type="ChEBI" id="CHEBI:15378"/>
        <dbReference type="ChEBI" id="CHEBI:136412"/>
        <dbReference type="ChEBI" id="CHEBI:157695"/>
        <dbReference type="ChEBI" id="CHEBI:167181"/>
        <dbReference type="EC" id="4.2.99.18"/>
    </reaction>
</comment>
<reference evidence="26" key="1">
    <citation type="submission" date="2010-11" db="EMBL/GenBank/DDBJ databases">
        <title>The complete sequence of chromosome of Oceanithermus profundus DSM 14977.</title>
        <authorList>
            <consortium name="US DOE Joint Genome Institute (JGI-PGF)"/>
            <person name="Lucas S."/>
            <person name="Copeland A."/>
            <person name="Lapidus A."/>
            <person name="Bruce D."/>
            <person name="Goodwin L."/>
            <person name="Pitluck S."/>
            <person name="Kyrpides N."/>
            <person name="Mavromatis K."/>
            <person name="Pagani I."/>
            <person name="Ivanova N."/>
            <person name="Zhang X."/>
            <person name="Brettin T."/>
            <person name="Detter J.C."/>
            <person name="Tapia R."/>
            <person name="Han C."/>
            <person name="Land M."/>
            <person name="Hauser L."/>
            <person name="Markowitz V."/>
            <person name="Cheng J.-F."/>
            <person name="Hugenholtz P."/>
            <person name="Woyke T."/>
            <person name="Wu D."/>
            <person name="Tindall B."/>
            <person name="Faehnrich R."/>
            <person name="Brambilla E."/>
            <person name="Klenk H.-P."/>
            <person name="Eisen J.A."/>
        </authorList>
    </citation>
    <scope>NUCLEOTIDE SEQUENCE [LARGE SCALE GENOMIC DNA]</scope>
    <source>
        <strain evidence="26">DSM 14977 / NBRC 100410 / VKM B-2274 / 506</strain>
    </source>
</reference>
<dbReference type="InterPro" id="IPR050243">
    <property type="entry name" value="PHP_phosphatase"/>
</dbReference>
<evidence type="ECO:0000256" key="17">
    <source>
        <dbReference type="ARBA" id="ARBA00035726"/>
    </source>
</evidence>
<keyword evidence="9" id="KW-0548">Nucleotidyltransferase</keyword>
<evidence type="ECO:0000256" key="14">
    <source>
        <dbReference type="ARBA" id="ARBA00023053"/>
    </source>
</evidence>
<dbReference type="Gene3D" id="3.30.460.10">
    <property type="entry name" value="Beta Polymerase, domain 2"/>
    <property type="match status" value="1"/>
</dbReference>
<evidence type="ECO:0000313" key="25">
    <source>
        <dbReference type="EMBL" id="ADR37134.1"/>
    </source>
</evidence>
<keyword evidence="12" id="KW-0832">Ubl conjugation</keyword>
<dbReference type="GO" id="GO:0140078">
    <property type="term" value="F:class I DNA-(apurinic or apyrimidinic site) endonuclease activity"/>
    <property type="evidence" value="ECO:0007669"/>
    <property type="project" value="UniProtKB-EC"/>
</dbReference>
<dbReference type="GO" id="GO:0006281">
    <property type="term" value="P:DNA repair"/>
    <property type="evidence" value="ECO:0007669"/>
    <property type="project" value="UniProtKB-KW"/>
</dbReference>
<dbReference type="Gene3D" id="1.10.150.20">
    <property type="entry name" value="5' to 3' exonuclease, C-terminal subdomain"/>
    <property type="match status" value="1"/>
</dbReference>
<evidence type="ECO:0000256" key="7">
    <source>
        <dbReference type="ARBA" id="ARBA00022634"/>
    </source>
</evidence>
<dbReference type="InterPro" id="IPR043519">
    <property type="entry name" value="NT_sf"/>
</dbReference>
<dbReference type="Gene3D" id="1.10.150.110">
    <property type="entry name" value="DNA polymerase beta, N-terminal domain-like"/>
    <property type="match status" value="1"/>
</dbReference>
<dbReference type="InterPro" id="IPR004013">
    <property type="entry name" value="PHP_dom"/>
</dbReference>
<dbReference type="SUPFAM" id="SSF81301">
    <property type="entry name" value="Nucleotidyltransferase"/>
    <property type="match status" value="1"/>
</dbReference>
<dbReference type="GO" id="GO:0042578">
    <property type="term" value="F:phosphoric ester hydrolase activity"/>
    <property type="evidence" value="ECO:0007669"/>
    <property type="project" value="TreeGrafter"/>
</dbReference>
<evidence type="ECO:0000256" key="21">
    <source>
        <dbReference type="ARBA" id="ARBA00049244"/>
    </source>
</evidence>
<keyword evidence="8" id="KW-0808">Transferase</keyword>
<dbReference type="InterPro" id="IPR003583">
    <property type="entry name" value="Hlx-hairpin-Hlx_DNA-bd_motif"/>
</dbReference>
<keyword evidence="10" id="KW-0235">DNA replication</keyword>
<evidence type="ECO:0000256" key="6">
    <source>
        <dbReference type="ARBA" id="ARBA00022481"/>
    </source>
</evidence>
<dbReference type="InterPro" id="IPR010996">
    <property type="entry name" value="HHH_MUS81"/>
</dbReference>
<feature type="domain" description="Helix-hairpin-helix DNA-binding motif class 1" evidence="22">
    <location>
        <begin position="57"/>
        <end position="76"/>
    </location>
</feature>
<evidence type="ECO:0000256" key="2">
    <source>
        <dbReference type="ARBA" id="ARBA00004496"/>
    </source>
</evidence>
<sequence>METAMKNAEIARIFSEIADMLDFLGDSPFRVRAYRSAARYLMDMEEPIERVAEGGEKALDELPYIGHDLAAKILEYLATGRVRKHEELKKQVPPGVLEVMRVPGVGPKTAKLLYDELGVDSLAAFKEALESGRVLELPGFGEKKRARLLHNLELVEAAGRRRPLGEVLWVARALVERLEQLPQVEHAALAGSARRYKETVGDLDLLAASRRGRAVTDAFVRFPEVDEVLLSGASRATVFLKTGLQVDLKIVEPDAWGSGLQYFTGSKDHSIHLRTMALDRGLKINEYGVWKGARRIAGKTEEEVYSALGLPWIPPPLREDRGEIEAAQAGALPELVQLDQIKGDLQVHSTWSDGKATLEELAAAAAERGYAYLAVTDHSPAVRVAGGVPPEKVAERIAAIRAVNEKTGGRPYLLAGAEVDVLPDGRLDYPDEVLAQLEIVLVAVHAHFSLDRQRQTRRILKALENPYVHVLAHPTARHLGKRDPIEADWEKIFETARALGKAVEIDGYYARLDLPDTLARRAGELGLTVSLSTDAHAVDHLRFMELAVGTAQRAWLGPDRILNTRNLKELQNWLEAVRG</sequence>
<keyword evidence="13" id="KW-0239">DNA-directed DNA polymerase</keyword>
<evidence type="ECO:0000256" key="5">
    <source>
        <dbReference type="ARBA" id="ARBA00020020"/>
    </source>
</evidence>
<dbReference type="SMART" id="SM00481">
    <property type="entry name" value="POLIIIAc"/>
    <property type="match status" value="1"/>
</dbReference>
<evidence type="ECO:0000256" key="4">
    <source>
        <dbReference type="ARBA" id="ARBA00012720"/>
    </source>
</evidence>
<evidence type="ECO:0000256" key="9">
    <source>
        <dbReference type="ARBA" id="ARBA00022695"/>
    </source>
</evidence>
<evidence type="ECO:0000313" key="26">
    <source>
        <dbReference type="Proteomes" id="UP000008722"/>
    </source>
</evidence>
<dbReference type="SUPFAM" id="SSF89550">
    <property type="entry name" value="PHP domain-like"/>
    <property type="match status" value="1"/>
</dbReference>
<keyword evidence="6" id="KW-0488">Methylation</keyword>
<dbReference type="EC" id="4.2.99.18" evidence="4"/>
<comment type="catalytic activity">
    <reaction evidence="21">
        <text>DNA(n) + a 2'-deoxyribonucleoside 5'-triphosphate = DNA(n+1) + diphosphate</text>
        <dbReference type="Rhea" id="RHEA:22508"/>
        <dbReference type="Rhea" id="RHEA-COMP:17339"/>
        <dbReference type="Rhea" id="RHEA-COMP:17340"/>
        <dbReference type="ChEBI" id="CHEBI:33019"/>
        <dbReference type="ChEBI" id="CHEBI:61560"/>
        <dbReference type="ChEBI" id="CHEBI:173112"/>
        <dbReference type="EC" id="2.7.7.7"/>
    </reaction>
</comment>
<comment type="cofactor">
    <cofactor evidence="1">
        <name>Mg(2+)</name>
        <dbReference type="ChEBI" id="CHEBI:18420"/>
    </cofactor>
</comment>
<dbReference type="InterPro" id="IPR002008">
    <property type="entry name" value="DNA_pol_X_beta-like"/>
</dbReference>
<comment type="function">
    <text evidence="20">Repair polymerase that plays a key role in base-excision repair. During this process, the damaged base is excised by specific DNA glycosylases, the DNA backbone is nicked at the abasic site by an apurinic/apyrimidic (AP) endonuclease, and POLB removes 5'-deoxyribose-phosphate from the preincised AP site acting as a 5'-deoxyribose-phosphate lyase (5'-dRP lyase); through its DNA polymerase activity, it adds one nucleotide to the 3' end of the arising single-nucleotide gap. Conducts 'gap-filling' DNA synthesis in a stepwise distributive fashion rather than in a processive fashion as for other DNA polymerases. It is also able to cleave sugar-phosphate bonds 3' to an intact AP site, acting as an AP lyase.</text>
</comment>